<dbReference type="EMBL" id="JBHRXJ010000004">
    <property type="protein sequence ID" value="MFC3527966.1"/>
    <property type="molecule type" value="Genomic_DNA"/>
</dbReference>
<feature type="domain" description="HTH marR-type" evidence="1">
    <location>
        <begin position="21"/>
        <end position="157"/>
    </location>
</feature>
<sequence length="163" mass="17985">MKHKPQDTLQISAEASPDALAASLFSEVFISDQLARDLIGKALPKGMQISHFSVLNLLAHLNVERSPAELAEAFHVTRGAMTNTLSRLEWAGHIHIRPDWDDARRKFIAISPAGRAARDAALAAFMPRITDVVRDIGADRVRAALPVLRLLRKQLEEALRQPG</sequence>
<name>A0ABV7R0Z2_9RHOB</name>
<dbReference type="Gene3D" id="1.10.10.10">
    <property type="entry name" value="Winged helix-like DNA-binding domain superfamily/Winged helix DNA-binding domain"/>
    <property type="match status" value="1"/>
</dbReference>
<comment type="caution">
    <text evidence="2">The sequence shown here is derived from an EMBL/GenBank/DDBJ whole genome shotgun (WGS) entry which is preliminary data.</text>
</comment>
<protein>
    <submittedName>
        <fullName evidence="2">MarR family winged helix-turn-helix transcriptional regulator</fullName>
    </submittedName>
</protein>
<dbReference type="Proteomes" id="UP001595721">
    <property type="component" value="Unassembled WGS sequence"/>
</dbReference>
<accession>A0ABV7R0Z2</accession>
<proteinExistence type="predicted"/>
<dbReference type="SMART" id="SM00347">
    <property type="entry name" value="HTH_MARR"/>
    <property type="match status" value="1"/>
</dbReference>
<evidence type="ECO:0000259" key="1">
    <source>
        <dbReference type="PROSITE" id="PS50995"/>
    </source>
</evidence>
<dbReference type="InterPro" id="IPR000835">
    <property type="entry name" value="HTH_MarR-typ"/>
</dbReference>
<dbReference type="InterPro" id="IPR036390">
    <property type="entry name" value="WH_DNA-bd_sf"/>
</dbReference>
<dbReference type="PANTHER" id="PTHR33164">
    <property type="entry name" value="TRANSCRIPTIONAL REGULATOR, MARR FAMILY"/>
    <property type="match status" value="1"/>
</dbReference>
<dbReference type="RefSeq" id="WP_374427801.1">
    <property type="nucleotide sequence ID" value="NZ_JBHRXJ010000004.1"/>
</dbReference>
<dbReference type="PROSITE" id="PS50995">
    <property type="entry name" value="HTH_MARR_2"/>
    <property type="match status" value="1"/>
</dbReference>
<keyword evidence="3" id="KW-1185">Reference proteome</keyword>
<gene>
    <name evidence="2" type="ORF">ACFOMH_07220</name>
</gene>
<dbReference type="Pfam" id="PF12802">
    <property type="entry name" value="MarR_2"/>
    <property type="match status" value="1"/>
</dbReference>
<evidence type="ECO:0000313" key="3">
    <source>
        <dbReference type="Proteomes" id="UP001595721"/>
    </source>
</evidence>
<dbReference type="SUPFAM" id="SSF46785">
    <property type="entry name" value="Winged helix' DNA-binding domain"/>
    <property type="match status" value="1"/>
</dbReference>
<reference evidence="3" key="1">
    <citation type="journal article" date="2019" name="Int. J. Syst. Evol. Microbiol.">
        <title>The Global Catalogue of Microorganisms (GCM) 10K type strain sequencing project: providing services to taxonomists for standard genome sequencing and annotation.</title>
        <authorList>
            <consortium name="The Broad Institute Genomics Platform"/>
            <consortium name="The Broad Institute Genome Sequencing Center for Infectious Disease"/>
            <person name="Wu L."/>
            <person name="Ma J."/>
        </authorList>
    </citation>
    <scope>NUCLEOTIDE SEQUENCE [LARGE SCALE GENOMIC DNA]</scope>
    <source>
        <strain evidence="3">KCTC 42899</strain>
    </source>
</reference>
<dbReference type="InterPro" id="IPR036388">
    <property type="entry name" value="WH-like_DNA-bd_sf"/>
</dbReference>
<dbReference type="PANTHER" id="PTHR33164:SF43">
    <property type="entry name" value="HTH-TYPE TRANSCRIPTIONAL REPRESSOR YETL"/>
    <property type="match status" value="1"/>
</dbReference>
<organism evidence="2 3">
    <name type="scientific">Paracoccus mangrovi</name>
    <dbReference type="NCBI Taxonomy" id="1715645"/>
    <lineage>
        <taxon>Bacteria</taxon>
        <taxon>Pseudomonadati</taxon>
        <taxon>Pseudomonadota</taxon>
        <taxon>Alphaproteobacteria</taxon>
        <taxon>Rhodobacterales</taxon>
        <taxon>Paracoccaceae</taxon>
        <taxon>Paracoccus</taxon>
    </lineage>
</organism>
<dbReference type="InterPro" id="IPR039422">
    <property type="entry name" value="MarR/SlyA-like"/>
</dbReference>
<evidence type="ECO:0000313" key="2">
    <source>
        <dbReference type="EMBL" id="MFC3527966.1"/>
    </source>
</evidence>